<feature type="region of interest" description="Disordered" evidence="1">
    <location>
        <begin position="39"/>
        <end position="82"/>
    </location>
</feature>
<reference evidence="2" key="1">
    <citation type="submission" date="2022-12" db="EMBL/GenBank/DDBJ databases">
        <title>Chromosome-level genome assembly of the bean flower thrips Megalurothrips usitatus.</title>
        <authorList>
            <person name="Ma L."/>
            <person name="Liu Q."/>
            <person name="Li H."/>
            <person name="Cai W."/>
        </authorList>
    </citation>
    <scope>NUCLEOTIDE SEQUENCE</scope>
    <source>
        <strain evidence="2">Cailab_2022a</strain>
    </source>
</reference>
<protein>
    <submittedName>
        <fullName evidence="2">Uncharacterized protein</fullName>
    </submittedName>
</protein>
<dbReference type="AlphaFoldDB" id="A0AAV7XMG0"/>
<sequence length="283" mass="31722">MEYRHTRTHAGTYGQHKNYHDARTWRSTVHVETRMVQARAGAEGWGEGPFESPTFPPQREAPDPSAVISREGQPSGSDRPQTAATRVLIQAPSPTSRCQIPGFIQFLNYPKHSFELSLYKWNTYNINNNSGNYYPLRRGEGRGREGGGGALGYLFTTRGTLGSTASLRILKTEASSGAGPPGPLEAPGRQAGAGRGPYAFWPFTSNVCRRRDRFLMRLTENKTVIRPKKKSYMPLTFSARTGTSFLEDFHLQRSVHFFALHTHTSFLFIKNMITDLVHCNLLN</sequence>
<evidence type="ECO:0000256" key="1">
    <source>
        <dbReference type="SAM" id="MobiDB-lite"/>
    </source>
</evidence>
<feature type="compositionally biased region" description="Polar residues" evidence="1">
    <location>
        <begin position="72"/>
        <end position="82"/>
    </location>
</feature>
<organism evidence="2 3">
    <name type="scientific">Megalurothrips usitatus</name>
    <name type="common">bean blossom thrips</name>
    <dbReference type="NCBI Taxonomy" id="439358"/>
    <lineage>
        <taxon>Eukaryota</taxon>
        <taxon>Metazoa</taxon>
        <taxon>Ecdysozoa</taxon>
        <taxon>Arthropoda</taxon>
        <taxon>Hexapoda</taxon>
        <taxon>Insecta</taxon>
        <taxon>Pterygota</taxon>
        <taxon>Neoptera</taxon>
        <taxon>Paraneoptera</taxon>
        <taxon>Thysanoptera</taxon>
        <taxon>Terebrantia</taxon>
        <taxon>Thripoidea</taxon>
        <taxon>Thripidae</taxon>
        <taxon>Megalurothrips</taxon>
    </lineage>
</organism>
<keyword evidence="3" id="KW-1185">Reference proteome</keyword>
<name>A0AAV7XMG0_9NEOP</name>
<accession>A0AAV7XMG0</accession>
<evidence type="ECO:0000313" key="3">
    <source>
        <dbReference type="Proteomes" id="UP001075354"/>
    </source>
</evidence>
<comment type="caution">
    <text evidence="2">The sequence shown here is derived from an EMBL/GenBank/DDBJ whole genome shotgun (WGS) entry which is preliminary data.</text>
</comment>
<dbReference type="EMBL" id="JAPTSV010000007">
    <property type="protein sequence ID" value="KAJ1526383.1"/>
    <property type="molecule type" value="Genomic_DNA"/>
</dbReference>
<evidence type="ECO:0000313" key="2">
    <source>
        <dbReference type="EMBL" id="KAJ1526383.1"/>
    </source>
</evidence>
<gene>
    <name evidence="2" type="ORF">ONE63_009526</name>
</gene>
<dbReference type="Proteomes" id="UP001075354">
    <property type="component" value="Chromosome 7"/>
</dbReference>
<proteinExistence type="predicted"/>